<feature type="compositionally biased region" description="Acidic residues" evidence="1">
    <location>
        <begin position="121"/>
        <end position="135"/>
    </location>
</feature>
<keyword evidence="3" id="KW-1185">Reference proteome</keyword>
<proteinExistence type="predicted"/>
<organism evidence="2 3">
    <name type="scientific">Armillaria novae-zelandiae</name>
    <dbReference type="NCBI Taxonomy" id="153914"/>
    <lineage>
        <taxon>Eukaryota</taxon>
        <taxon>Fungi</taxon>
        <taxon>Dikarya</taxon>
        <taxon>Basidiomycota</taxon>
        <taxon>Agaricomycotina</taxon>
        <taxon>Agaricomycetes</taxon>
        <taxon>Agaricomycetidae</taxon>
        <taxon>Agaricales</taxon>
        <taxon>Marasmiineae</taxon>
        <taxon>Physalacriaceae</taxon>
        <taxon>Armillaria</taxon>
    </lineage>
</organism>
<evidence type="ECO:0000313" key="3">
    <source>
        <dbReference type="Proteomes" id="UP001175227"/>
    </source>
</evidence>
<gene>
    <name evidence="2" type="ORF">IW261DRAFT_1426826</name>
</gene>
<evidence type="ECO:0000313" key="2">
    <source>
        <dbReference type="EMBL" id="KAK0466554.1"/>
    </source>
</evidence>
<name>A0AA39NJ20_9AGAR</name>
<sequence>MGEPIIQQDPAVLQVECELRYRDTVLELVDLIQSPPPHRHSEKIDTWLHNSLCQWEICWDNRKSAGIAKAVFHKLEYSIIKVMSTINSEWITKSKSAYNEFGRRGHAYEVKITPIPNDLDLSSEEYSEIEDEDESSEKAEE</sequence>
<dbReference type="Proteomes" id="UP001175227">
    <property type="component" value="Unassembled WGS sequence"/>
</dbReference>
<comment type="caution">
    <text evidence="2">The sequence shown here is derived from an EMBL/GenBank/DDBJ whole genome shotgun (WGS) entry which is preliminary data.</text>
</comment>
<dbReference type="EMBL" id="JAUEPR010000083">
    <property type="protein sequence ID" value="KAK0466554.1"/>
    <property type="molecule type" value="Genomic_DNA"/>
</dbReference>
<dbReference type="AlphaFoldDB" id="A0AA39NJ20"/>
<protein>
    <submittedName>
        <fullName evidence="2">Uncharacterized protein</fullName>
    </submittedName>
</protein>
<feature type="region of interest" description="Disordered" evidence="1">
    <location>
        <begin position="118"/>
        <end position="141"/>
    </location>
</feature>
<reference evidence="2" key="1">
    <citation type="submission" date="2023-06" db="EMBL/GenBank/DDBJ databases">
        <authorList>
            <consortium name="Lawrence Berkeley National Laboratory"/>
            <person name="Ahrendt S."/>
            <person name="Sahu N."/>
            <person name="Indic B."/>
            <person name="Wong-Bajracharya J."/>
            <person name="Merenyi Z."/>
            <person name="Ke H.-M."/>
            <person name="Monk M."/>
            <person name="Kocsube S."/>
            <person name="Drula E."/>
            <person name="Lipzen A."/>
            <person name="Balint B."/>
            <person name="Henrissat B."/>
            <person name="Andreopoulos B."/>
            <person name="Martin F.M."/>
            <person name="Harder C.B."/>
            <person name="Rigling D."/>
            <person name="Ford K.L."/>
            <person name="Foster G.D."/>
            <person name="Pangilinan J."/>
            <person name="Papanicolaou A."/>
            <person name="Barry K."/>
            <person name="LaButti K."/>
            <person name="Viragh M."/>
            <person name="Koriabine M."/>
            <person name="Yan M."/>
            <person name="Riley R."/>
            <person name="Champramary S."/>
            <person name="Plett K.L."/>
            <person name="Tsai I.J."/>
            <person name="Slot J."/>
            <person name="Sipos G."/>
            <person name="Plett J."/>
            <person name="Nagy L.G."/>
            <person name="Grigoriev I.V."/>
        </authorList>
    </citation>
    <scope>NUCLEOTIDE SEQUENCE</scope>
    <source>
        <strain evidence="2">ICMP 16352</strain>
    </source>
</reference>
<evidence type="ECO:0000256" key="1">
    <source>
        <dbReference type="SAM" id="MobiDB-lite"/>
    </source>
</evidence>
<accession>A0AA39NJ20</accession>